<sequence length="238" mass="26975">MSLVTYRLEDHVAVVTLNSGENRFNPDFLSSFLGTLDEIERQTEASTLVVTSSHEKIFSNGIDLEWLVPVIHQNDIPRAKAFFYQLNSLFKRLVTYPLLTIAAINGHAFAGGAILCCAFEFRFMRSDRGFFCFPEVDLGIPFLPGMNALLKKAIPMYKMEEMEYTGVRLTATECERHHIVMKACTFEELMPKTMAFATGLRKKRPIIAEMKKRLNAPIVHAIDVEDVPYIESGKFNIG</sequence>
<dbReference type="InterPro" id="IPR001753">
    <property type="entry name" value="Enoyl-CoA_hydra/iso"/>
</dbReference>
<dbReference type="Pfam" id="PF00378">
    <property type="entry name" value="ECH_1"/>
    <property type="match status" value="1"/>
</dbReference>
<keyword evidence="1" id="KW-0472">Membrane</keyword>
<dbReference type="Gene3D" id="3.90.226.10">
    <property type="entry name" value="2-enoyl-CoA Hydratase, Chain A, domain 1"/>
    <property type="match status" value="1"/>
</dbReference>
<dbReference type="AlphaFoldDB" id="A0A7C4RNM8"/>
<protein>
    <submittedName>
        <fullName evidence="2">Enoyl-CoA hydratase/isomerase family protein</fullName>
    </submittedName>
</protein>
<evidence type="ECO:0000313" key="2">
    <source>
        <dbReference type="EMBL" id="HGU32108.1"/>
    </source>
</evidence>
<feature type="transmembrane region" description="Helical" evidence="1">
    <location>
        <begin position="96"/>
        <end position="119"/>
    </location>
</feature>
<keyword evidence="2" id="KW-0413">Isomerase</keyword>
<dbReference type="GO" id="GO:0004165">
    <property type="term" value="F:delta(3)-delta(2)-enoyl-CoA isomerase activity"/>
    <property type="evidence" value="ECO:0007669"/>
    <property type="project" value="TreeGrafter"/>
</dbReference>
<reference evidence="2" key="1">
    <citation type="journal article" date="2020" name="mSystems">
        <title>Genome- and Community-Level Interaction Insights into Carbon Utilization and Element Cycling Functions of Hydrothermarchaeota in Hydrothermal Sediment.</title>
        <authorList>
            <person name="Zhou Z."/>
            <person name="Liu Y."/>
            <person name="Xu W."/>
            <person name="Pan J."/>
            <person name="Luo Z.H."/>
            <person name="Li M."/>
        </authorList>
    </citation>
    <scope>NUCLEOTIDE SEQUENCE [LARGE SCALE GENOMIC DNA]</scope>
    <source>
        <strain evidence="2">SpSt-477</strain>
    </source>
</reference>
<dbReference type="PANTHER" id="PTHR11941:SF75">
    <property type="entry name" value="ENOYL-COA HYDRATASE_ISOMERASE FAMILY PROTEIN"/>
    <property type="match status" value="1"/>
</dbReference>
<comment type="caution">
    <text evidence="2">The sequence shown here is derived from an EMBL/GenBank/DDBJ whole genome shotgun (WGS) entry which is preliminary data.</text>
</comment>
<dbReference type="SUPFAM" id="SSF52096">
    <property type="entry name" value="ClpP/crotonase"/>
    <property type="match status" value="1"/>
</dbReference>
<evidence type="ECO:0000256" key="1">
    <source>
        <dbReference type="SAM" id="Phobius"/>
    </source>
</evidence>
<dbReference type="EMBL" id="DSUH01000102">
    <property type="protein sequence ID" value="HGU32108.1"/>
    <property type="molecule type" value="Genomic_DNA"/>
</dbReference>
<dbReference type="InterPro" id="IPR029045">
    <property type="entry name" value="ClpP/crotonase-like_dom_sf"/>
</dbReference>
<keyword evidence="1" id="KW-1133">Transmembrane helix</keyword>
<accession>A0A7C4RNM8</accession>
<gene>
    <name evidence="2" type="ORF">ENS29_04545</name>
</gene>
<dbReference type="GO" id="GO:0006635">
    <property type="term" value="P:fatty acid beta-oxidation"/>
    <property type="evidence" value="ECO:0007669"/>
    <property type="project" value="TreeGrafter"/>
</dbReference>
<proteinExistence type="predicted"/>
<name>A0A7C4RNM8_9BACT</name>
<dbReference type="CDD" id="cd06558">
    <property type="entry name" value="crotonase-like"/>
    <property type="match status" value="1"/>
</dbReference>
<dbReference type="PANTHER" id="PTHR11941">
    <property type="entry name" value="ENOYL-COA HYDRATASE-RELATED"/>
    <property type="match status" value="1"/>
</dbReference>
<organism evidence="2">
    <name type="scientific">Desulfatirhabdium butyrativorans</name>
    <dbReference type="NCBI Taxonomy" id="340467"/>
    <lineage>
        <taxon>Bacteria</taxon>
        <taxon>Pseudomonadati</taxon>
        <taxon>Thermodesulfobacteriota</taxon>
        <taxon>Desulfobacteria</taxon>
        <taxon>Desulfobacterales</taxon>
        <taxon>Desulfatirhabdiaceae</taxon>
        <taxon>Desulfatirhabdium</taxon>
    </lineage>
</organism>
<keyword evidence="1" id="KW-0812">Transmembrane</keyword>